<feature type="transmembrane region" description="Helical" evidence="4">
    <location>
        <begin position="279"/>
        <end position="303"/>
    </location>
</feature>
<reference evidence="6 7" key="1">
    <citation type="submission" date="2022-12" db="EMBL/GenBank/DDBJ databases">
        <title>Chromosome-level genome of Tegillarca granosa.</title>
        <authorList>
            <person name="Kim J."/>
        </authorList>
    </citation>
    <scope>NUCLEOTIDE SEQUENCE [LARGE SCALE GENOMIC DNA]</scope>
    <source>
        <strain evidence="6">Teg-2019</strain>
        <tissue evidence="6">Adductor muscle</tissue>
    </source>
</reference>
<feature type="transmembrane region" description="Helical" evidence="4">
    <location>
        <begin position="384"/>
        <end position="404"/>
    </location>
</feature>
<comment type="caution">
    <text evidence="6">The sequence shown here is derived from an EMBL/GenBank/DDBJ whole genome shotgun (WGS) entry which is preliminary data.</text>
</comment>
<dbReference type="EMBL" id="JARBDR010000018">
    <property type="protein sequence ID" value="KAJ8322349.1"/>
    <property type="molecule type" value="Genomic_DNA"/>
</dbReference>
<protein>
    <recommendedName>
        <fullName evidence="5">Major facilitator superfamily (MFS) profile domain-containing protein</fullName>
    </recommendedName>
</protein>
<feature type="transmembrane region" description="Helical" evidence="4">
    <location>
        <begin position="345"/>
        <end position="364"/>
    </location>
</feature>
<keyword evidence="4" id="KW-0472">Membrane</keyword>
<dbReference type="PANTHER" id="PTHR11388:SF142">
    <property type="entry name" value="SOLUTE CARRIER ORGANIC ANION TRANSPORTER FAMILY MEMBER 5A1"/>
    <property type="match status" value="1"/>
</dbReference>
<evidence type="ECO:0000313" key="7">
    <source>
        <dbReference type="Proteomes" id="UP001217089"/>
    </source>
</evidence>
<dbReference type="SUPFAM" id="SSF103473">
    <property type="entry name" value="MFS general substrate transporter"/>
    <property type="match status" value="1"/>
</dbReference>
<feature type="transmembrane region" description="Helical" evidence="4">
    <location>
        <begin position="234"/>
        <end position="259"/>
    </location>
</feature>
<dbReference type="PANTHER" id="PTHR11388">
    <property type="entry name" value="ORGANIC ANION TRANSPORTER"/>
    <property type="match status" value="1"/>
</dbReference>
<name>A0ABQ9FYR8_TEGGR</name>
<dbReference type="InterPro" id="IPR004156">
    <property type="entry name" value="OATP"/>
</dbReference>
<proteinExistence type="predicted"/>
<feature type="domain" description="Major facilitator superfamily (MFS) profile" evidence="5">
    <location>
        <begin position="57"/>
        <end position="479"/>
    </location>
</feature>
<dbReference type="InterPro" id="IPR020846">
    <property type="entry name" value="MFS_dom"/>
</dbReference>
<comment type="subcellular location">
    <subcellularLocation>
        <location evidence="1">Membrane</location>
        <topology evidence="1">Multi-pass membrane protein</topology>
    </subcellularLocation>
</comment>
<keyword evidence="7" id="KW-1185">Reference proteome</keyword>
<dbReference type="InterPro" id="IPR036259">
    <property type="entry name" value="MFS_trans_sf"/>
</dbReference>
<feature type="transmembrane region" description="Helical" evidence="4">
    <location>
        <begin position="416"/>
        <end position="436"/>
    </location>
</feature>
<evidence type="ECO:0000259" key="5">
    <source>
        <dbReference type="PROSITE" id="PS50850"/>
    </source>
</evidence>
<organism evidence="6 7">
    <name type="scientific">Tegillarca granosa</name>
    <name type="common">Malaysian cockle</name>
    <name type="synonym">Anadara granosa</name>
    <dbReference type="NCBI Taxonomy" id="220873"/>
    <lineage>
        <taxon>Eukaryota</taxon>
        <taxon>Metazoa</taxon>
        <taxon>Spiralia</taxon>
        <taxon>Lophotrochozoa</taxon>
        <taxon>Mollusca</taxon>
        <taxon>Bivalvia</taxon>
        <taxon>Autobranchia</taxon>
        <taxon>Pteriomorphia</taxon>
        <taxon>Arcoida</taxon>
        <taxon>Arcoidea</taxon>
        <taxon>Arcidae</taxon>
        <taxon>Tegillarca</taxon>
    </lineage>
</organism>
<evidence type="ECO:0000256" key="3">
    <source>
        <dbReference type="SAM" id="MobiDB-lite"/>
    </source>
</evidence>
<dbReference type="Proteomes" id="UP001217089">
    <property type="component" value="Unassembled WGS sequence"/>
</dbReference>
<evidence type="ECO:0000256" key="4">
    <source>
        <dbReference type="SAM" id="Phobius"/>
    </source>
</evidence>
<keyword evidence="2" id="KW-1015">Disulfide bond</keyword>
<feature type="transmembrane region" description="Helical" evidence="4">
    <location>
        <begin position="125"/>
        <end position="146"/>
    </location>
</feature>
<feature type="transmembrane region" description="Helical" evidence="4">
    <location>
        <begin position="195"/>
        <end position="213"/>
    </location>
</feature>
<dbReference type="CDD" id="cd17336">
    <property type="entry name" value="MFS_SLCO_OATP"/>
    <property type="match status" value="1"/>
</dbReference>
<gene>
    <name evidence="6" type="ORF">KUTeg_000820</name>
</gene>
<feature type="transmembrane region" description="Helical" evidence="4">
    <location>
        <begin position="52"/>
        <end position="77"/>
    </location>
</feature>
<feature type="transmembrane region" description="Helical" evidence="4">
    <location>
        <begin position="97"/>
        <end position="113"/>
    </location>
</feature>
<sequence length="479" mass="52862">MTFEEDFHTTMSQPETEIPKDFMHNGGNPQKVIPNGKEKQDIEATETEGNRCFVNILSFSLTFGLCTLCTQALTLYISSQITTLEKQYNLSSSESGIILSCNDIGFILTVLIFSHFGKRFHIPRILGVSVAIFGISGILSSLAQFISWPDNADDSSILPKNSTTFSNSKNVLCDQHSQAQTNCTSISASGSKEAGFKWVVIYLGLCMALQGVGKSPRSSLGTLYVDRNVDKTKTGLYLGIIQTMGLFGPFFALFLGGMFGKIPVDLQETDMSPSDPRWIGAWWIGFLVFGVLALLLAFPVACFPRHLGNQNAEKPTEIDEDSNETITSQTKDLPKALMRIFTNRVYVLHLIGVMCTMLSIISLTSFGPKYIENQFNLPTWKANIILGLEKLITSSIGTFLGGFLTSRLKLDRVGCFKMVAILHFITSAVGSLQFIFGCNNQVIHDINDSLATNSSISTCYCDTTQYLDYGSLWRLIKKS</sequence>
<dbReference type="Pfam" id="PF03137">
    <property type="entry name" value="OATP"/>
    <property type="match status" value="1"/>
</dbReference>
<feature type="region of interest" description="Disordered" evidence="3">
    <location>
        <begin position="17"/>
        <end position="40"/>
    </location>
</feature>
<dbReference type="PROSITE" id="PS50850">
    <property type="entry name" value="MFS"/>
    <property type="match status" value="1"/>
</dbReference>
<evidence type="ECO:0000256" key="2">
    <source>
        <dbReference type="ARBA" id="ARBA00023157"/>
    </source>
</evidence>
<dbReference type="Gene3D" id="1.20.1250.20">
    <property type="entry name" value="MFS general substrate transporter like domains"/>
    <property type="match status" value="1"/>
</dbReference>
<keyword evidence="4" id="KW-1133">Transmembrane helix</keyword>
<evidence type="ECO:0000313" key="6">
    <source>
        <dbReference type="EMBL" id="KAJ8322349.1"/>
    </source>
</evidence>
<accession>A0ABQ9FYR8</accession>
<keyword evidence="4" id="KW-0812">Transmembrane</keyword>
<evidence type="ECO:0000256" key="1">
    <source>
        <dbReference type="ARBA" id="ARBA00004141"/>
    </source>
</evidence>